<protein>
    <submittedName>
        <fullName evidence="1">Uncharacterized protein</fullName>
    </submittedName>
</protein>
<gene>
    <name evidence="1" type="ORF">HAHE_22160</name>
</gene>
<dbReference type="EMBL" id="AP024702">
    <property type="protein sequence ID" value="BCX48308.1"/>
    <property type="molecule type" value="Genomic_DNA"/>
</dbReference>
<evidence type="ECO:0000313" key="1">
    <source>
        <dbReference type="EMBL" id="BCX48308.1"/>
    </source>
</evidence>
<accession>A0ABM7RCU6</accession>
<organism evidence="1 2">
    <name type="scientific">Haloferula helveola</name>
    <dbReference type="NCBI Taxonomy" id="490095"/>
    <lineage>
        <taxon>Bacteria</taxon>
        <taxon>Pseudomonadati</taxon>
        <taxon>Verrucomicrobiota</taxon>
        <taxon>Verrucomicrobiia</taxon>
        <taxon>Verrucomicrobiales</taxon>
        <taxon>Verrucomicrobiaceae</taxon>
        <taxon>Haloferula</taxon>
    </lineage>
</organism>
<sequence length="68" mass="7398">MAFRFLTFAGHDLTLAATWRTASSGLLPEFTKGSEEWQVETTGIPAAEIIVNGHASNRLVRQSSVPPK</sequence>
<name>A0ABM7RCU6_9BACT</name>
<keyword evidence="2" id="KW-1185">Reference proteome</keyword>
<proteinExistence type="predicted"/>
<dbReference type="Proteomes" id="UP001374893">
    <property type="component" value="Chromosome"/>
</dbReference>
<reference evidence="1 2" key="1">
    <citation type="submission" date="2021-06" db="EMBL/GenBank/DDBJ databases">
        <title>Complete genome of Haloferula helveola possessing various polysaccharide degrading enzymes.</title>
        <authorList>
            <person name="Takami H."/>
            <person name="Huang C."/>
            <person name="Hamasaki K."/>
        </authorList>
    </citation>
    <scope>NUCLEOTIDE SEQUENCE [LARGE SCALE GENOMIC DNA]</scope>
    <source>
        <strain evidence="1 2">CN-1</strain>
    </source>
</reference>
<evidence type="ECO:0000313" key="2">
    <source>
        <dbReference type="Proteomes" id="UP001374893"/>
    </source>
</evidence>